<dbReference type="InterPro" id="IPR003737">
    <property type="entry name" value="GlcNAc_PI_deacetylase-related"/>
</dbReference>
<evidence type="ECO:0000313" key="4">
    <source>
        <dbReference type="EMBL" id="CAB4749626.1"/>
    </source>
</evidence>
<dbReference type="GO" id="GO:0046872">
    <property type="term" value="F:metal ion binding"/>
    <property type="evidence" value="ECO:0007669"/>
    <property type="project" value="UniProtKB-KW"/>
</dbReference>
<dbReference type="InterPro" id="IPR024078">
    <property type="entry name" value="LmbE-like_dom_sf"/>
</dbReference>
<proteinExistence type="inferred from homology"/>
<keyword evidence="2" id="KW-0378">Hydrolase</keyword>
<gene>
    <name evidence="3" type="ORF">UFOPK2310_01533</name>
    <name evidence="4" type="ORF">UFOPK2809_00829</name>
</gene>
<dbReference type="InterPro" id="IPR017810">
    <property type="entry name" value="Mycothiol_biosynthesis_MshB"/>
</dbReference>
<dbReference type="GO" id="GO:0035595">
    <property type="term" value="F:N-acetylglucosaminylinositol deacetylase activity"/>
    <property type="evidence" value="ECO:0007669"/>
    <property type="project" value="InterPro"/>
</dbReference>
<dbReference type="SUPFAM" id="SSF102588">
    <property type="entry name" value="LmbE-like"/>
    <property type="match status" value="1"/>
</dbReference>
<dbReference type="AlphaFoldDB" id="A0A6J6TR81"/>
<organism evidence="4">
    <name type="scientific">freshwater metagenome</name>
    <dbReference type="NCBI Taxonomy" id="449393"/>
    <lineage>
        <taxon>unclassified sequences</taxon>
        <taxon>metagenomes</taxon>
        <taxon>ecological metagenomes</taxon>
    </lineage>
</organism>
<dbReference type="EMBL" id="CAEZZA010000100">
    <property type="protein sequence ID" value="CAB4749626.1"/>
    <property type="molecule type" value="Genomic_DNA"/>
</dbReference>
<dbReference type="PANTHER" id="PTHR12993:SF26">
    <property type="entry name" value="1D-MYO-INOSITOL 2-ACETAMIDO-2-DEOXY-ALPHA-D-GLUCOPYRANOSIDE DEACETYLASE"/>
    <property type="match status" value="1"/>
</dbReference>
<reference evidence="4" key="1">
    <citation type="submission" date="2020-05" db="EMBL/GenBank/DDBJ databases">
        <authorList>
            <person name="Chiriac C."/>
            <person name="Salcher M."/>
            <person name="Ghai R."/>
            <person name="Kavagutti S V."/>
        </authorList>
    </citation>
    <scope>NUCLEOTIDE SEQUENCE</scope>
</reference>
<dbReference type="NCBIfam" id="TIGR03445">
    <property type="entry name" value="mycothiol_MshB"/>
    <property type="match status" value="1"/>
</dbReference>
<accession>A0A6J6TR81</accession>
<dbReference type="Pfam" id="PF02585">
    <property type="entry name" value="PIG-L"/>
    <property type="match status" value="1"/>
</dbReference>
<dbReference type="EMBL" id="CAEZWW010000245">
    <property type="protein sequence ID" value="CAB4686212.1"/>
    <property type="molecule type" value="Genomic_DNA"/>
</dbReference>
<sequence length="293" mass="31465">MSRRLLLVHAHPDDETIGTGVTMAKYVAEGAEVTLVTCTLGEEGEILLDEFAHLAADKEDSLGDHRLIELGAAMAELGVSDWRLLGGPGRFRDSGMVGTASNENPDCFWRADLLVAATELVQVIREVRPQVVVTYDDFGGYGHPDHIQAHRVTHYAVMLAASPTFDPELGVPWQVTKVYWTAFPKSVIRAGIEAMQAPGSLHGDSEFAAMDPDDIPFACDDELVTTTIAAPEFLPAKMAALRAHGTQVDVSGGFFALADNVGAEAFGTEYYRLAMGSAASDHLETDLFAGIST</sequence>
<dbReference type="PANTHER" id="PTHR12993">
    <property type="entry name" value="N-ACETYLGLUCOSAMINYL-PHOSPHATIDYLINOSITOL DE-N-ACETYLASE-RELATED"/>
    <property type="match status" value="1"/>
</dbReference>
<protein>
    <submittedName>
        <fullName evidence="4">Unannotated protein</fullName>
    </submittedName>
</protein>
<name>A0A6J6TR81_9ZZZZ</name>
<dbReference type="Gene3D" id="3.40.50.10320">
    <property type="entry name" value="LmbE-like"/>
    <property type="match status" value="1"/>
</dbReference>
<dbReference type="HAMAP" id="MF_01696">
    <property type="entry name" value="MshB"/>
    <property type="match status" value="1"/>
</dbReference>
<keyword evidence="1" id="KW-0479">Metal-binding</keyword>
<evidence type="ECO:0000256" key="1">
    <source>
        <dbReference type="ARBA" id="ARBA00022723"/>
    </source>
</evidence>
<evidence type="ECO:0000313" key="3">
    <source>
        <dbReference type="EMBL" id="CAB4686212.1"/>
    </source>
</evidence>
<evidence type="ECO:0000256" key="2">
    <source>
        <dbReference type="ARBA" id="ARBA00022801"/>
    </source>
</evidence>